<dbReference type="RefSeq" id="WP_020939605.1">
    <property type="nucleotide sequence ID" value="NC_021985.1"/>
</dbReference>
<evidence type="ECO:0000313" key="2">
    <source>
        <dbReference type="EMBL" id="AGS69131.1"/>
    </source>
</evidence>
<feature type="signal peptide" evidence="1">
    <location>
        <begin position="1"/>
        <end position="33"/>
    </location>
</feature>
<protein>
    <recommendedName>
        <fullName evidence="4">Secreted protein</fullName>
    </recommendedName>
</protein>
<proteinExistence type="predicted"/>
<gene>
    <name evidence="2" type="ORF">B446_11545</name>
</gene>
<dbReference type="KEGG" id="sci:B446_11545"/>
<evidence type="ECO:0000256" key="1">
    <source>
        <dbReference type="SAM" id="SignalP"/>
    </source>
</evidence>
<dbReference type="AlphaFoldDB" id="S5UTE9"/>
<accession>S5UTE9</accession>
<keyword evidence="1" id="KW-0732">Signal</keyword>
<evidence type="ECO:0000313" key="3">
    <source>
        <dbReference type="Proteomes" id="UP000015423"/>
    </source>
</evidence>
<dbReference type="PATRIC" id="fig|1214242.5.peg.2371"/>
<organism evidence="2 3">
    <name type="scientific">Streptomyces collinus (strain DSM 40733 / Tue 365)</name>
    <dbReference type="NCBI Taxonomy" id="1214242"/>
    <lineage>
        <taxon>Bacteria</taxon>
        <taxon>Bacillati</taxon>
        <taxon>Actinomycetota</taxon>
        <taxon>Actinomycetes</taxon>
        <taxon>Kitasatosporales</taxon>
        <taxon>Streptomycetaceae</taxon>
        <taxon>Streptomyces</taxon>
    </lineage>
</organism>
<dbReference type="eggNOG" id="ENOG5032EV3">
    <property type="taxonomic scope" value="Bacteria"/>
</dbReference>
<keyword evidence="3" id="KW-1185">Reference proteome</keyword>
<dbReference type="Proteomes" id="UP000015423">
    <property type="component" value="Chromosome"/>
</dbReference>
<feature type="chain" id="PRO_5004533179" description="Secreted protein" evidence="1">
    <location>
        <begin position="34"/>
        <end position="84"/>
    </location>
</feature>
<reference evidence="2 3" key="2">
    <citation type="journal article" date="2013" name="J. Biotechnol.">
        <title>Complete genome sequence of the kirromycin producer Streptomyces collinus Tu 365 consisting of a linear chromosome and two linear plasmids.</title>
        <authorList>
            <person name="Ruckert C."/>
            <person name="Szczepanowski R."/>
            <person name="Albersmeier A."/>
            <person name="Goesmann A."/>
            <person name="Iftime D."/>
            <person name="Musiol E.M."/>
            <person name="Blin K."/>
            <person name="Wohlleben W."/>
            <person name="Puhler A."/>
            <person name="Kalinowski J."/>
            <person name="Weber T."/>
        </authorList>
    </citation>
    <scope>NUCLEOTIDE SEQUENCE [LARGE SCALE GENOMIC DNA]</scope>
    <source>
        <strain evidence="3">DSM 40733 / Tue 365</strain>
    </source>
</reference>
<dbReference type="EMBL" id="CP006259">
    <property type="protein sequence ID" value="AGS69131.1"/>
    <property type="molecule type" value="Genomic_DNA"/>
</dbReference>
<sequence>MNAHRAKRLAALSAVGVLMAGGAAIGTAGAASAATPSQVHTGGGCYYNDWWGGNCFNRNDFFRNNFNGFNNGFSSVPVVVVVVS</sequence>
<evidence type="ECO:0008006" key="4">
    <source>
        <dbReference type="Google" id="ProtNLM"/>
    </source>
</evidence>
<name>S5UTE9_STRC3</name>
<reference evidence="3" key="1">
    <citation type="submission" date="2012-10" db="EMBL/GenBank/DDBJ databases">
        <title>The complete genome sequence of Streptomyces collinus Tu 365.</title>
        <authorList>
            <person name="Ruckert C."/>
            <person name="Szczepanowski R."/>
            <person name="Goesmann A."/>
            <person name="Pross E.K."/>
            <person name="Musiol E.M."/>
            <person name="Blin K."/>
            <person name="Wohlleben W."/>
            <person name="Puhler A."/>
            <person name="Weber T."/>
            <person name="Kalinowski J."/>
        </authorList>
    </citation>
    <scope>NUCLEOTIDE SEQUENCE [LARGE SCALE GENOMIC DNA]</scope>
    <source>
        <strain evidence="3">DSM 40733 / Tue 365</strain>
    </source>
</reference>
<dbReference type="HOGENOM" id="CLU_175624_0_0_11"/>